<keyword evidence="1" id="KW-1133">Transmembrane helix</keyword>
<dbReference type="Proteomes" id="UP000649617">
    <property type="component" value="Unassembled WGS sequence"/>
</dbReference>
<keyword evidence="1" id="KW-0472">Membrane</keyword>
<feature type="transmembrane region" description="Helical" evidence="1">
    <location>
        <begin position="161"/>
        <end position="181"/>
    </location>
</feature>
<keyword evidence="1" id="KW-0812">Transmembrane</keyword>
<proteinExistence type="predicted"/>
<evidence type="ECO:0000313" key="3">
    <source>
        <dbReference type="Proteomes" id="UP000649617"/>
    </source>
</evidence>
<dbReference type="EMBL" id="CAJNIZ010010302">
    <property type="protein sequence ID" value="CAE7298069.1"/>
    <property type="molecule type" value="Genomic_DNA"/>
</dbReference>
<keyword evidence="3" id="KW-1185">Reference proteome</keyword>
<evidence type="ECO:0000256" key="1">
    <source>
        <dbReference type="SAM" id="Phobius"/>
    </source>
</evidence>
<dbReference type="AlphaFoldDB" id="A0A812NHP8"/>
<comment type="caution">
    <text evidence="2">The sequence shown here is derived from an EMBL/GenBank/DDBJ whole genome shotgun (WGS) entry which is preliminary data.</text>
</comment>
<name>A0A812NHP8_SYMPI</name>
<protein>
    <submittedName>
        <fullName evidence="2">Uncharacterized protein</fullName>
    </submittedName>
</protein>
<gene>
    <name evidence="2" type="ORF">SPIL2461_LOCUS6718</name>
</gene>
<feature type="transmembrane region" description="Helical" evidence="1">
    <location>
        <begin position="134"/>
        <end position="155"/>
    </location>
</feature>
<feature type="transmembrane region" description="Helical" evidence="1">
    <location>
        <begin position="57"/>
        <end position="78"/>
    </location>
</feature>
<organism evidence="2 3">
    <name type="scientific">Symbiodinium pilosum</name>
    <name type="common">Dinoflagellate</name>
    <dbReference type="NCBI Taxonomy" id="2952"/>
    <lineage>
        <taxon>Eukaryota</taxon>
        <taxon>Sar</taxon>
        <taxon>Alveolata</taxon>
        <taxon>Dinophyceae</taxon>
        <taxon>Suessiales</taxon>
        <taxon>Symbiodiniaceae</taxon>
        <taxon>Symbiodinium</taxon>
    </lineage>
</organism>
<evidence type="ECO:0000313" key="2">
    <source>
        <dbReference type="EMBL" id="CAE7298069.1"/>
    </source>
</evidence>
<accession>A0A812NHP8</accession>
<sequence length="194" mass="20924">MSAAPQAYAPAAAAADLQRQMAAAAAQQGARVAADRARSGFFEVQAYISENPTSLKVLCFCAGLALVGFSLLAIFNPFDFSIVPKDRLCNIYNVFFGLVICICDGKGSWLRACGDLQGNLFRKAYFLASQTGRSLFYVYVGSMTFLLLPGGILSFFNRVTGGALCVLALLMLALDWCGHLCGRDRYNQMGEAQV</sequence>
<reference evidence="2" key="1">
    <citation type="submission" date="2021-02" db="EMBL/GenBank/DDBJ databases">
        <authorList>
            <person name="Dougan E. K."/>
            <person name="Rhodes N."/>
            <person name="Thang M."/>
            <person name="Chan C."/>
        </authorList>
    </citation>
    <scope>NUCLEOTIDE SEQUENCE</scope>
</reference>
<feature type="transmembrane region" description="Helical" evidence="1">
    <location>
        <begin position="90"/>
        <end position="113"/>
    </location>
</feature>
<dbReference type="OrthoDB" id="424953at2759"/>